<evidence type="ECO:0000256" key="2">
    <source>
        <dbReference type="ARBA" id="ARBA00004395"/>
    </source>
</evidence>
<evidence type="ECO:0000256" key="3">
    <source>
        <dbReference type="ARBA" id="ARBA00022927"/>
    </source>
</evidence>
<keyword evidence="10" id="KW-1185">Reference proteome</keyword>
<dbReference type="Proteomes" id="UP001289374">
    <property type="component" value="Unassembled WGS sequence"/>
</dbReference>
<evidence type="ECO:0000256" key="4">
    <source>
        <dbReference type="ARBA" id="ARBA00023034"/>
    </source>
</evidence>
<dbReference type="SMART" id="SM00516">
    <property type="entry name" value="SEC14"/>
    <property type="match status" value="1"/>
</dbReference>
<evidence type="ECO:0000256" key="7">
    <source>
        <dbReference type="SAM" id="Phobius"/>
    </source>
</evidence>
<evidence type="ECO:0000313" key="9">
    <source>
        <dbReference type="EMBL" id="KAK4386861.1"/>
    </source>
</evidence>
<evidence type="ECO:0000259" key="8">
    <source>
        <dbReference type="PROSITE" id="PS50191"/>
    </source>
</evidence>
<dbReference type="InterPro" id="IPR051026">
    <property type="entry name" value="PI/PC_transfer"/>
</dbReference>
<dbReference type="InterPro" id="IPR036273">
    <property type="entry name" value="CRAL/TRIO_N_dom_sf"/>
</dbReference>
<keyword evidence="7" id="KW-1133">Transmembrane helix</keyword>
<keyword evidence="7" id="KW-0472">Membrane</keyword>
<dbReference type="Pfam" id="PF03765">
    <property type="entry name" value="CRAL_TRIO_N"/>
    <property type="match status" value="1"/>
</dbReference>
<comment type="subcellular location">
    <subcellularLocation>
        <location evidence="1">Cell membrane</location>
        <topology evidence="1">Peripheral membrane protein</topology>
    </subcellularLocation>
    <subcellularLocation>
        <location evidence="2">Golgi apparatus membrane</location>
        <topology evidence="2">Peripheral membrane protein</topology>
    </subcellularLocation>
</comment>
<feature type="transmembrane region" description="Helical" evidence="7">
    <location>
        <begin position="398"/>
        <end position="421"/>
    </location>
</feature>
<dbReference type="Pfam" id="PF26578">
    <property type="entry name" value="LLG1"/>
    <property type="match status" value="1"/>
</dbReference>
<name>A0AAE1W516_9LAMI</name>
<dbReference type="CDD" id="cd00170">
    <property type="entry name" value="SEC14"/>
    <property type="match status" value="1"/>
</dbReference>
<feature type="compositionally biased region" description="Basic and acidic residues" evidence="6">
    <location>
        <begin position="11"/>
        <end position="28"/>
    </location>
</feature>
<evidence type="ECO:0000256" key="1">
    <source>
        <dbReference type="ARBA" id="ARBA00004202"/>
    </source>
</evidence>
<dbReference type="GO" id="GO:0005886">
    <property type="term" value="C:plasma membrane"/>
    <property type="evidence" value="ECO:0007669"/>
    <property type="project" value="UniProtKB-SubCell"/>
</dbReference>
<dbReference type="AlphaFoldDB" id="A0AAE1W516"/>
<dbReference type="Gene3D" id="1.10.8.20">
    <property type="entry name" value="N-terminal domain of phosphatidylinositol transfer protein sec14p"/>
    <property type="match status" value="1"/>
</dbReference>
<proteinExistence type="inferred from homology"/>
<dbReference type="PANTHER" id="PTHR45657">
    <property type="entry name" value="CRAL-TRIO DOMAIN-CONTAINING PROTEIN YKL091C-RELATED"/>
    <property type="match status" value="1"/>
</dbReference>
<organism evidence="9 10">
    <name type="scientific">Sesamum angolense</name>
    <dbReference type="NCBI Taxonomy" id="2727404"/>
    <lineage>
        <taxon>Eukaryota</taxon>
        <taxon>Viridiplantae</taxon>
        <taxon>Streptophyta</taxon>
        <taxon>Embryophyta</taxon>
        <taxon>Tracheophyta</taxon>
        <taxon>Spermatophyta</taxon>
        <taxon>Magnoliopsida</taxon>
        <taxon>eudicotyledons</taxon>
        <taxon>Gunneridae</taxon>
        <taxon>Pentapetalae</taxon>
        <taxon>asterids</taxon>
        <taxon>lamiids</taxon>
        <taxon>Lamiales</taxon>
        <taxon>Pedaliaceae</taxon>
        <taxon>Sesamum</taxon>
    </lineage>
</organism>
<dbReference type="PROSITE" id="PS50191">
    <property type="entry name" value="CRAL_TRIO"/>
    <property type="match status" value="1"/>
</dbReference>
<dbReference type="PANTHER" id="PTHR45657:SF8">
    <property type="entry name" value="PHOSPHATIDYLINOSITOL_PHOSPHATIDYLCHOLINE TRANSFER PROTEIN SFH13"/>
    <property type="match status" value="1"/>
</dbReference>
<comment type="similarity">
    <text evidence="5">Belongs to the SFH family.</text>
</comment>
<dbReference type="Pfam" id="PF00650">
    <property type="entry name" value="CRAL_TRIO"/>
    <property type="match status" value="1"/>
</dbReference>
<evidence type="ECO:0000256" key="6">
    <source>
        <dbReference type="SAM" id="MobiDB-lite"/>
    </source>
</evidence>
<dbReference type="SUPFAM" id="SSF46938">
    <property type="entry name" value="CRAL/TRIO N-terminal domain"/>
    <property type="match status" value="1"/>
</dbReference>
<sequence length="563" mass="64316">MSGLEGVEVNDETRERKSDYENSEDERRRSKIGSLKKKALNASNKFTHSLKRRGKRKVDFRVPSFSIEDIHDPREESAVCDLRQKLLDRDLLPVRHDDYHTLLRFLKARDFDIDQTIQMWEEMLNWRGNMEQTPYWRFPCLPWEVSFFLLLTSPEFNLAICCLREVGEASVHNAVLYSSLIIDFQDFVFEELEEVLQYYPQGYHGVDREGRPVYIERLGKAHPSKLVRITSIERYVKYHVQEFEKAIHEKFPACSIAAKKRICSTTTILDVQGLGIKNFTTTAASLLSTLAKIDNSYYPETLHRMYVVNAGPGFKKLLWPAAQKFLDPKTIAKIHALNSTVLKQHEIAELLEKMRESKFHIIPMGMPEVEQELRSPARSKELGSGGRFFGLFDQIRCWLVLVVCLSLCTALSASAFVSDVISGQRVLSPRRLLQVKKPCPVNFEFQNYTIITSQCKGPNYSPKLCCSAFKEFACPFVDELNDLRNNCALTMFSYININGKYPQGLFASLCREDKEGLECPAGPPSASLSEKDNKSSGNRIICQVLSMLMLSAANLVLSLQLFV</sequence>
<reference evidence="9" key="2">
    <citation type="journal article" date="2024" name="Plant">
        <title>Genomic evolution and insights into agronomic trait innovations of Sesamum species.</title>
        <authorList>
            <person name="Miao H."/>
            <person name="Wang L."/>
            <person name="Qu L."/>
            <person name="Liu H."/>
            <person name="Sun Y."/>
            <person name="Le M."/>
            <person name="Wang Q."/>
            <person name="Wei S."/>
            <person name="Zheng Y."/>
            <person name="Lin W."/>
            <person name="Duan Y."/>
            <person name="Cao H."/>
            <person name="Xiong S."/>
            <person name="Wang X."/>
            <person name="Wei L."/>
            <person name="Li C."/>
            <person name="Ma Q."/>
            <person name="Ju M."/>
            <person name="Zhao R."/>
            <person name="Li G."/>
            <person name="Mu C."/>
            <person name="Tian Q."/>
            <person name="Mei H."/>
            <person name="Zhang T."/>
            <person name="Gao T."/>
            <person name="Zhang H."/>
        </authorList>
    </citation>
    <scope>NUCLEOTIDE SEQUENCE</scope>
    <source>
        <strain evidence="9">K16</strain>
    </source>
</reference>
<evidence type="ECO:0000256" key="5">
    <source>
        <dbReference type="ARBA" id="ARBA00038020"/>
    </source>
</evidence>
<dbReference type="SUPFAM" id="SSF52087">
    <property type="entry name" value="CRAL/TRIO domain"/>
    <property type="match status" value="1"/>
</dbReference>
<dbReference type="InterPro" id="IPR036865">
    <property type="entry name" value="CRAL-TRIO_dom_sf"/>
</dbReference>
<dbReference type="InterPro" id="IPR011074">
    <property type="entry name" value="CRAL/TRIO_N_dom"/>
</dbReference>
<dbReference type="SMART" id="SM01100">
    <property type="entry name" value="CRAL_TRIO_N"/>
    <property type="match status" value="1"/>
</dbReference>
<protein>
    <submittedName>
        <fullName evidence="9">Phosphatidylinositol/phosphatidylcholine transfer protein SFH13</fullName>
    </submittedName>
</protein>
<dbReference type="InterPro" id="IPR001251">
    <property type="entry name" value="CRAL-TRIO_dom"/>
</dbReference>
<accession>A0AAE1W516</accession>
<feature type="region of interest" description="Disordered" evidence="6">
    <location>
        <begin position="1"/>
        <end position="34"/>
    </location>
</feature>
<keyword evidence="3" id="KW-0653">Protein transport</keyword>
<feature type="domain" description="CRAL-TRIO" evidence="8">
    <location>
        <begin position="191"/>
        <end position="363"/>
    </location>
</feature>
<keyword evidence="7" id="KW-0812">Transmembrane</keyword>
<dbReference type="InterPro" id="IPR058888">
    <property type="entry name" value="LLG1-like"/>
</dbReference>
<evidence type="ECO:0000313" key="10">
    <source>
        <dbReference type="Proteomes" id="UP001289374"/>
    </source>
</evidence>
<gene>
    <name evidence="9" type="ORF">Sango_2556700</name>
</gene>
<dbReference type="GO" id="GO:0000139">
    <property type="term" value="C:Golgi membrane"/>
    <property type="evidence" value="ECO:0007669"/>
    <property type="project" value="UniProtKB-SubCell"/>
</dbReference>
<keyword evidence="4" id="KW-0333">Golgi apparatus</keyword>
<dbReference type="EMBL" id="JACGWL010000015">
    <property type="protein sequence ID" value="KAK4386861.1"/>
    <property type="molecule type" value="Genomic_DNA"/>
</dbReference>
<dbReference type="GO" id="GO:0015031">
    <property type="term" value="P:protein transport"/>
    <property type="evidence" value="ECO:0007669"/>
    <property type="project" value="UniProtKB-KW"/>
</dbReference>
<feature type="transmembrane region" description="Helical" evidence="7">
    <location>
        <begin position="540"/>
        <end position="562"/>
    </location>
</feature>
<dbReference type="Gene3D" id="3.40.525.10">
    <property type="entry name" value="CRAL-TRIO lipid binding domain"/>
    <property type="match status" value="1"/>
</dbReference>
<comment type="caution">
    <text evidence="9">The sequence shown here is derived from an EMBL/GenBank/DDBJ whole genome shotgun (WGS) entry which is preliminary data.</text>
</comment>
<keyword evidence="3" id="KW-0813">Transport</keyword>
<reference evidence="9" key="1">
    <citation type="submission" date="2020-06" db="EMBL/GenBank/DDBJ databases">
        <authorList>
            <person name="Li T."/>
            <person name="Hu X."/>
            <person name="Zhang T."/>
            <person name="Song X."/>
            <person name="Zhang H."/>
            <person name="Dai N."/>
            <person name="Sheng W."/>
            <person name="Hou X."/>
            <person name="Wei L."/>
        </authorList>
    </citation>
    <scope>NUCLEOTIDE SEQUENCE</scope>
    <source>
        <strain evidence="9">K16</strain>
        <tissue evidence="9">Leaf</tissue>
    </source>
</reference>